<proteinExistence type="predicted"/>
<keyword evidence="1" id="KW-0812">Transmembrane</keyword>
<comment type="caution">
    <text evidence="2">The sequence shown here is derived from an EMBL/GenBank/DDBJ whole genome shotgun (WGS) entry which is preliminary data.</text>
</comment>
<keyword evidence="1" id="KW-0472">Membrane</keyword>
<dbReference type="AlphaFoldDB" id="A0A927CUP7"/>
<evidence type="ECO:0000256" key="1">
    <source>
        <dbReference type="SAM" id="Phobius"/>
    </source>
</evidence>
<feature type="transmembrane region" description="Helical" evidence="1">
    <location>
        <begin position="12"/>
        <end position="30"/>
    </location>
</feature>
<organism evidence="2 3">
    <name type="scientific">Peribacillus faecalis</name>
    <dbReference type="NCBI Taxonomy" id="2772559"/>
    <lineage>
        <taxon>Bacteria</taxon>
        <taxon>Bacillati</taxon>
        <taxon>Bacillota</taxon>
        <taxon>Bacilli</taxon>
        <taxon>Bacillales</taxon>
        <taxon>Bacillaceae</taxon>
        <taxon>Peribacillus</taxon>
    </lineage>
</organism>
<feature type="transmembrane region" description="Helical" evidence="1">
    <location>
        <begin position="94"/>
        <end position="112"/>
    </location>
</feature>
<accession>A0A927CUP7</accession>
<sequence length="176" mass="21110">MKAQLEKRFKYLFSGEGVALISFIPLGYLIDHTYPNLQLYGLFSFWISFFLLEFILLQGVIYWYIKWSRLRKENRLSTPVVVIKWFRRLQKVNVLLLVIGLLSFVIDFYKWRPAIPEGGFSLSIFIYVFAVLEYINYYHIQLSYDNRSDIQHLLKTKRLKEAAIRKDLRRLENANQ</sequence>
<dbReference type="EMBL" id="JACXSI010000012">
    <property type="protein sequence ID" value="MBD3107908.1"/>
    <property type="molecule type" value="Genomic_DNA"/>
</dbReference>
<evidence type="ECO:0000313" key="2">
    <source>
        <dbReference type="EMBL" id="MBD3107908.1"/>
    </source>
</evidence>
<name>A0A927CUP7_9BACI</name>
<dbReference type="Proteomes" id="UP000602076">
    <property type="component" value="Unassembled WGS sequence"/>
</dbReference>
<feature type="transmembrane region" description="Helical" evidence="1">
    <location>
        <begin position="42"/>
        <end position="65"/>
    </location>
</feature>
<evidence type="ECO:0000313" key="3">
    <source>
        <dbReference type="Proteomes" id="UP000602076"/>
    </source>
</evidence>
<feature type="transmembrane region" description="Helical" evidence="1">
    <location>
        <begin position="118"/>
        <end position="137"/>
    </location>
</feature>
<dbReference type="RefSeq" id="WP_190997452.1">
    <property type="nucleotide sequence ID" value="NZ_JACXSI010000012.1"/>
</dbReference>
<keyword evidence="3" id="KW-1185">Reference proteome</keyword>
<keyword evidence="1" id="KW-1133">Transmembrane helix</keyword>
<protein>
    <submittedName>
        <fullName evidence="2">General stress protein</fullName>
    </submittedName>
</protein>
<reference evidence="2" key="1">
    <citation type="submission" date="2020-09" db="EMBL/GenBank/DDBJ databases">
        <title>Bacillus faecalis sp. nov., a moderately halophilic bacterium isolated from cow faeces.</title>
        <authorList>
            <person name="Jiang L."/>
            <person name="Lee J."/>
        </authorList>
    </citation>
    <scope>NUCLEOTIDE SEQUENCE</scope>
    <source>
        <strain evidence="2">AGMB 02131</strain>
    </source>
</reference>
<gene>
    <name evidence="2" type="ORF">IEO70_05975</name>
</gene>